<gene>
    <name evidence="1" type="ORF">E4Q08_13815</name>
</gene>
<sequence length="139" mass="14889">MDSDVISVNLPMTFKLRGGRKVIVLPDGTQGSPAPMATIDNTMIKAIARAFRWQKLLENGTYGCLEDIAKAEKIGASFVSRIIRLALLAPDIVEAILAGKQPADLTLKDLMLPFPVEWSGQRERFGVGGGGLSPVSIPA</sequence>
<comment type="caution">
    <text evidence="1">The sequence shown here is derived from an EMBL/GenBank/DDBJ whole genome shotgun (WGS) entry which is preliminary data.</text>
</comment>
<evidence type="ECO:0000313" key="2">
    <source>
        <dbReference type="Proteomes" id="UP000886469"/>
    </source>
</evidence>
<dbReference type="EMBL" id="SPMX01000039">
    <property type="protein sequence ID" value="NMQ06248.1"/>
    <property type="molecule type" value="Genomic_DNA"/>
</dbReference>
<proteinExistence type="predicted"/>
<accession>A0ABX1T9C6</accession>
<organism evidence="1 2">
    <name type="scientific">Candidatus Accumulibacter contiguus</name>
    <dbReference type="NCBI Taxonomy" id="2954381"/>
    <lineage>
        <taxon>Bacteria</taxon>
        <taxon>Pseudomonadati</taxon>
        <taxon>Pseudomonadota</taxon>
        <taxon>Betaproteobacteria</taxon>
        <taxon>Candidatus Accumulibacter</taxon>
    </lineage>
</organism>
<dbReference type="RefSeq" id="WP_169070811.1">
    <property type="nucleotide sequence ID" value="NZ_SPMX01000039.1"/>
</dbReference>
<dbReference type="Gene3D" id="1.10.10.2830">
    <property type="match status" value="1"/>
</dbReference>
<dbReference type="SUPFAM" id="SSF109709">
    <property type="entry name" value="KorB DNA-binding domain-like"/>
    <property type="match status" value="1"/>
</dbReference>
<dbReference type="Proteomes" id="UP000886469">
    <property type="component" value="Unassembled WGS sequence"/>
</dbReference>
<keyword evidence="2" id="KW-1185">Reference proteome</keyword>
<protein>
    <recommendedName>
        <fullName evidence="3">Bacteriophage-related protein</fullName>
    </recommendedName>
</protein>
<name>A0ABX1T9C6_9PROT</name>
<evidence type="ECO:0008006" key="3">
    <source>
        <dbReference type="Google" id="ProtNLM"/>
    </source>
</evidence>
<reference evidence="1" key="1">
    <citation type="submission" date="2019-03" db="EMBL/GenBank/DDBJ databases">
        <title>Metabolic reconstructions from genomes of highly enriched 'Candidatus Accumulibacter' and 'Candidatus Competibacter' bioreactor populations.</title>
        <authorList>
            <person name="Annavajhala M.K."/>
            <person name="Welles L."/>
            <person name="Abbas B."/>
            <person name="Sorokin D."/>
            <person name="Park H."/>
            <person name="Van Loosdrecht M."/>
            <person name="Chandran K."/>
        </authorList>
    </citation>
    <scope>NUCLEOTIDE SEQUENCE</scope>
    <source>
        <strain evidence="1">SBR_L</strain>
    </source>
</reference>
<evidence type="ECO:0000313" key="1">
    <source>
        <dbReference type="EMBL" id="NMQ06248.1"/>
    </source>
</evidence>